<feature type="region of interest" description="Disordered" evidence="1">
    <location>
        <begin position="98"/>
        <end position="173"/>
    </location>
</feature>
<evidence type="ECO:0000313" key="2">
    <source>
        <dbReference type="EMBL" id="KOG33321.1"/>
    </source>
</evidence>
<dbReference type="STRING" id="67356.AQJ84_11310"/>
<proteinExistence type="predicted"/>
<sequence>MARIRTIKPEFFTSLTIADLTPEQRLTFIGLWTHADDAGRCVDDARLIKAAIWPLDDRTAADIEIDLKALTESSLITRYTLNRKRYIAVTGWIEHQRINRPTPSKLPAPEEGDPTPPDPVTRHDSDSLNTHAHLSEDSSQERKGREGNREGKGNPPTPRQSSDSPAVSQTGERAIEDRMTDAFLDRYRAGNAYSQRQVRKVIADALANGTDSGELWQALERLGSLSKPVSPGTLQFAFSEMRQAHSASNVIALPSGQTLTGTDAKVAGWADIAAQLAEQGDSA</sequence>
<feature type="compositionally biased region" description="Polar residues" evidence="1">
    <location>
        <begin position="159"/>
        <end position="171"/>
    </location>
</feature>
<dbReference type="PATRIC" id="fig|67356.5.peg.4982"/>
<dbReference type="EMBL" id="LGUS01000174">
    <property type="protein sequence ID" value="KOG33321.1"/>
    <property type="molecule type" value="Genomic_DNA"/>
</dbReference>
<gene>
    <name evidence="2" type="ORF">ADK37_23370</name>
</gene>
<evidence type="ECO:0000256" key="1">
    <source>
        <dbReference type="SAM" id="MobiDB-lite"/>
    </source>
</evidence>
<evidence type="ECO:0000313" key="3">
    <source>
        <dbReference type="Proteomes" id="UP000037251"/>
    </source>
</evidence>
<dbReference type="Proteomes" id="UP000037251">
    <property type="component" value="Unassembled WGS sequence"/>
</dbReference>
<dbReference type="AlphaFoldDB" id="A0A0L8L5H3"/>
<comment type="caution">
    <text evidence="2">The sequence shown here is derived from an EMBL/GenBank/DDBJ whole genome shotgun (WGS) entry which is preliminary data.</text>
</comment>
<keyword evidence="3" id="KW-1185">Reference proteome</keyword>
<protein>
    <submittedName>
        <fullName evidence="2">Uncharacterized protein</fullName>
    </submittedName>
</protein>
<reference evidence="3" key="1">
    <citation type="submission" date="2015-07" db="EMBL/GenBank/DDBJ databases">
        <authorList>
            <person name="Ju K.-S."/>
            <person name="Doroghazi J.R."/>
            <person name="Metcalf W.W."/>
        </authorList>
    </citation>
    <scope>NUCLEOTIDE SEQUENCE [LARGE SCALE GENOMIC DNA]</scope>
    <source>
        <strain evidence="3">NRRL 2290</strain>
    </source>
</reference>
<feature type="compositionally biased region" description="Basic and acidic residues" evidence="1">
    <location>
        <begin position="133"/>
        <end position="152"/>
    </location>
</feature>
<dbReference type="OrthoDB" id="3667154at2"/>
<dbReference type="RefSeq" id="WP_030040170.1">
    <property type="nucleotide sequence ID" value="NZ_KL575597.1"/>
</dbReference>
<organism evidence="2 3">
    <name type="scientific">Streptomyces resistomycificus</name>
    <dbReference type="NCBI Taxonomy" id="67356"/>
    <lineage>
        <taxon>Bacteria</taxon>
        <taxon>Bacillati</taxon>
        <taxon>Actinomycetota</taxon>
        <taxon>Actinomycetes</taxon>
        <taxon>Kitasatosporales</taxon>
        <taxon>Streptomycetaceae</taxon>
        <taxon>Streptomyces</taxon>
        <taxon>Streptomyces aurantiacus group</taxon>
    </lineage>
</organism>
<accession>A0A0L8L5H3</accession>
<name>A0A0L8L5H3_9ACTN</name>